<dbReference type="EMBL" id="DXBN01000059">
    <property type="protein sequence ID" value="HIZ52805.1"/>
    <property type="molecule type" value="Genomic_DNA"/>
</dbReference>
<dbReference type="InterPro" id="IPR000683">
    <property type="entry name" value="Gfo/Idh/MocA-like_OxRdtase_N"/>
</dbReference>
<dbReference type="AlphaFoldDB" id="A0A9D2F5H8"/>
<dbReference type="Pfam" id="PF01408">
    <property type="entry name" value="GFO_IDH_MocA"/>
    <property type="match status" value="1"/>
</dbReference>
<name>A0A9D2F5H8_9ENTE</name>
<dbReference type="Gene3D" id="3.30.360.10">
    <property type="entry name" value="Dihydrodipicolinate Reductase, domain 2"/>
    <property type="match status" value="1"/>
</dbReference>
<evidence type="ECO:0000259" key="4">
    <source>
        <dbReference type="Pfam" id="PF22725"/>
    </source>
</evidence>
<evidence type="ECO:0000256" key="2">
    <source>
        <dbReference type="ARBA" id="ARBA00023002"/>
    </source>
</evidence>
<accession>A0A9D2F5H8</accession>
<dbReference type="Proteomes" id="UP000824063">
    <property type="component" value="Unassembled WGS sequence"/>
</dbReference>
<dbReference type="InterPro" id="IPR036291">
    <property type="entry name" value="NAD(P)-bd_dom_sf"/>
</dbReference>
<reference evidence="5" key="1">
    <citation type="journal article" date="2021" name="PeerJ">
        <title>Extensive microbial diversity within the chicken gut microbiome revealed by metagenomics and culture.</title>
        <authorList>
            <person name="Gilroy R."/>
            <person name="Ravi A."/>
            <person name="Getino M."/>
            <person name="Pursley I."/>
            <person name="Horton D.L."/>
            <person name="Alikhan N.F."/>
            <person name="Baker D."/>
            <person name="Gharbi K."/>
            <person name="Hall N."/>
            <person name="Watson M."/>
            <person name="Adriaenssens E.M."/>
            <person name="Foster-Nyarko E."/>
            <person name="Jarju S."/>
            <person name="Secka A."/>
            <person name="Antonio M."/>
            <person name="Oren A."/>
            <person name="Chaudhuri R.R."/>
            <person name="La Ragione R."/>
            <person name="Hildebrand F."/>
            <person name="Pallen M.J."/>
        </authorList>
    </citation>
    <scope>NUCLEOTIDE SEQUENCE</scope>
    <source>
        <strain evidence="5">CHK172-16539</strain>
    </source>
</reference>
<dbReference type="PANTHER" id="PTHR22604:SF105">
    <property type="entry name" value="TRANS-1,2-DIHYDROBENZENE-1,2-DIOL DEHYDROGENASE"/>
    <property type="match status" value="1"/>
</dbReference>
<feature type="domain" description="Gfo/Idh/MocA-like oxidoreductase N-terminal" evidence="3">
    <location>
        <begin position="1"/>
        <end position="118"/>
    </location>
</feature>
<dbReference type="InterPro" id="IPR050984">
    <property type="entry name" value="Gfo/Idh/MocA_domain"/>
</dbReference>
<comment type="caution">
    <text evidence="5">The sequence shown here is derived from an EMBL/GenBank/DDBJ whole genome shotgun (WGS) entry which is preliminary data.</text>
</comment>
<reference evidence="5" key="2">
    <citation type="submission" date="2021-04" db="EMBL/GenBank/DDBJ databases">
        <authorList>
            <person name="Gilroy R."/>
        </authorList>
    </citation>
    <scope>NUCLEOTIDE SEQUENCE</scope>
    <source>
        <strain evidence="5">CHK172-16539</strain>
    </source>
</reference>
<organism evidence="5 6">
    <name type="scientific">Candidatus Enterococcus avicola</name>
    <dbReference type="NCBI Taxonomy" id="2838561"/>
    <lineage>
        <taxon>Bacteria</taxon>
        <taxon>Bacillati</taxon>
        <taxon>Bacillota</taxon>
        <taxon>Bacilli</taxon>
        <taxon>Lactobacillales</taxon>
        <taxon>Enterococcaceae</taxon>
        <taxon>Enterococcus</taxon>
    </lineage>
</organism>
<evidence type="ECO:0000313" key="6">
    <source>
        <dbReference type="Proteomes" id="UP000824063"/>
    </source>
</evidence>
<keyword evidence="2" id="KW-0560">Oxidoreductase</keyword>
<feature type="domain" description="GFO/IDH/MocA-like oxidoreductase" evidence="4">
    <location>
        <begin position="133"/>
        <end position="242"/>
    </location>
</feature>
<dbReference type="Pfam" id="PF22725">
    <property type="entry name" value="GFO_IDH_MocA_C3"/>
    <property type="match status" value="1"/>
</dbReference>
<dbReference type="GO" id="GO:0016491">
    <property type="term" value="F:oxidoreductase activity"/>
    <property type="evidence" value="ECO:0007669"/>
    <property type="project" value="UniProtKB-KW"/>
</dbReference>
<comment type="similarity">
    <text evidence="1">Belongs to the Gfo/Idh/MocA family.</text>
</comment>
<evidence type="ECO:0000256" key="1">
    <source>
        <dbReference type="ARBA" id="ARBA00010928"/>
    </source>
</evidence>
<gene>
    <name evidence="5" type="ORF">IAA20_02550</name>
</gene>
<evidence type="ECO:0000259" key="3">
    <source>
        <dbReference type="Pfam" id="PF01408"/>
    </source>
</evidence>
<proteinExistence type="inferred from homology"/>
<dbReference type="SUPFAM" id="SSF51735">
    <property type="entry name" value="NAD(P)-binding Rossmann-fold domains"/>
    <property type="match status" value="1"/>
</dbReference>
<dbReference type="GO" id="GO:0000166">
    <property type="term" value="F:nucleotide binding"/>
    <property type="evidence" value="ECO:0007669"/>
    <property type="project" value="InterPro"/>
</dbReference>
<protein>
    <submittedName>
        <fullName evidence="5">Gfo/Idh/MocA family oxidoreductase</fullName>
    </submittedName>
</protein>
<evidence type="ECO:0000313" key="5">
    <source>
        <dbReference type="EMBL" id="HIZ52805.1"/>
    </source>
</evidence>
<sequence length="329" mass="37370">MNFGIIGYGNIARRFFQSIQHTKDGKVIAIGSKSLSHNQRFKQEHPEIQIYATYEELLADPKIDAIYLALPHQWHKEWSLKALECGIPVLCEKPAVLTIDAMQEIMTASKQNQTLFMEAFKTKFNEGFEQLKVDMKQLGAIKQIEASFCFDAGENLGTTSYLFQSKQGGALNDVGTYSIGFVQALIEGKIEQIKAQGAIVNEIDEYFRSELIFENGTRAIVEGGIDREKERIARIIGEYGTISIPFFYRLDQYTIQLTNQAAITRHFPIQGDDMTLEIQHFMDILKANQSESSAHSLDDTYRIIETMENIRKKCSPSNEELLFLINTTV</sequence>
<dbReference type="PANTHER" id="PTHR22604">
    <property type="entry name" value="OXIDOREDUCTASES"/>
    <property type="match status" value="1"/>
</dbReference>
<dbReference type="InterPro" id="IPR055170">
    <property type="entry name" value="GFO_IDH_MocA-like_dom"/>
</dbReference>
<dbReference type="SUPFAM" id="SSF55347">
    <property type="entry name" value="Glyceraldehyde-3-phosphate dehydrogenase-like, C-terminal domain"/>
    <property type="match status" value="1"/>
</dbReference>
<dbReference type="Gene3D" id="3.40.50.720">
    <property type="entry name" value="NAD(P)-binding Rossmann-like Domain"/>
    <property type="match status" value="1"/>
</dbReference>